<evidence type="ECO:0000313" key="2">
    <source>
        <dbReference type="EMBL" id="PZV34381.1"/>
    </source>
</evidence>
<organism evidence="2 3">
    <name type="scientific">Mesorhizobium kowhaii</name>
    <dbReference type="NCBI Taxonomy" id="1300272"/>
    <lineage>
        <taxon>Bacteria</taxon>
        <taxon>Pseudomonadati</taxon>
        <taxon>Pseudomonadota</taxon>
        <taxon>Alphaproteobacteria</taxon>
        <taxon>Hyphomicrobiales</taxon>
        <taxon>Phyllobacteriaceae</taxon>
        <taxon>Mesorhizobium</taxon>
    </lineage>
</organism>
<accession>A0A2W7BWG4</accession>
<evidence type="ECO:0000256" key="1">
    <source>
        <dbReference type="SAM" id="Phobius"/>
    </source>
</evidence>
<keyword evidence="1" id="KW-0472">Membrane</keyword>
<dbReference type="Proteomes" id="UP000248616">
    <property type="component" value="Unassembled WGS sequence"/>
</dbReference>
<gene>
    <name evidence="2" type="ORF">B5V02_33095</name>
</gene>
<dbReference type="EMBL" id="MZXV01000075">
    <property type="protein sequence ID" value="PZV34381.1"/>
    <property type="molecule type" value="Genomic_DNA"/>
</dbReference>
<feature type="transmembrane region" description="Helical" evidence="1">
    <location>
        <begin position="40"/>
        <end position="62"/>
    </location>
</feature>
<keyword evidence="1" id="KW-0812">Transmembrane</keyword>
<sequence>MGWGADPSLRKWSGGTAVPRSLASAASPMLAGSLLAVSGFGWPLLIAGALKIVYDILLLVTFRKIRPPEER</sequence>
<dbReference type="InterPro" id="IPR036259">
    <property type="entry name" value="MFS_trans_sf"/>
</dbReference>
<name>A0A2W7BWG4_9HYPH</name>
<evidence type="ECO:0000313" key="3">
    <source>
        <dbReference type="Proteomes" id="UP000248616"/>
    </source>
</evidence>
<evidence type="ECO:0008006" key="4">
    <source>
        <dbReference type="Google" id="ProtNLM"/>
    </source>
</evidence>
<dbReference type="SUPFAM" id="SSF103473">
    <property type="entry name" value="MFS general substrate transporter"/>
    <property type="match status" value="1"/>
</dbReference>
<proteinExistence type="predicted"/>
<keyword evidence="3" id="KW-1185">Reference proteome</keyword>
<comment type="caution">
    <text evidence="2">The sequence shown here is derived from an EMBL/GenBank/DDBJ whole genome shotgun (WGS) entry which is preliminary data.</text>
</comment>
<protein>
    <recommendedName>
        <fullName evidence="4">MFS transporter</fullName>
    </recommendedName>
</protein>
<dbReference type="AlphaFoldDB" id="A0A2W7BWG4"/>
<reference evidence="3" key="1">
    <citation type="submission" date="2017-03" db="EMBL/GenBank/DDBJ databases">
        <authorList>
            <person name="Safronova V.I."/>
            <person name="Sazanova A.L."/>
            <person name="Chirak E.R."/>
        </authorList>
    </citation>
    <scope>NUCLEOTIDE SEQUENCE [LARGE SCALE GENOMIC DNA]</scope>
    <source>
        <strain evidence="3">Ach-343</strain>
    </source>
</reference>
<keyword evidence="1" id="KW-1133">Transmembrane helix</keyword>